<evidence type="ECO:0000256" key="1">
    <source>
        <dbReference type="ARBA" id="ARBA00022723"/>
    </source>
</evidence>
<dbReference type="InterPro" id="IPR001841">
    <property type="entry name" value="Znf_RING"/>
</dbReference>
<feature type="coiled-coil region" evidence="6">
    <location>
        <begin position="124"/>
        <end position="165"/>
    </location>
</feature>
<dbReference type="Ensembl" id="ENSLBET00000021525.1">
    <property type="protein sequence ID" value="ENSLBEP00000020411.1"/>
    <property type="gene ID" value="ENSLBEG00000015695.1"/>
</dbReference>
<feature type="compositionally biased region" description="Polar residues" evidence="7">
    <location>
        <begin position="166"/>
        <end position="185"/>
    </location>
</feature>
<dbReference type="Proteomes" id="UP000261660">
    <property type="component" value="Unplaced"/>
</dbReference>
<keyword evidence="6" id="KW-0175">Coiled coil</keyword>
<dbReference type="OrthoDB" id="2535391at2759"/>
<reference evidence="9" key="1">
    <citation type="submission" date="2025-08" db="UniProtKB">
        <authorList>
            <consortium name="Ensembl"/>
        </authorList>
    </citation>
    <scope>IDENTIFICATION</scope>
</reference>
<dbReference type="STRING" id="56723.ENSLBEP00000020411"/>
<reference evidence="9" key="2">
    <citation type="submission" date="2025-09" db="UniProtKB">
        <authorList>
            <consortium name="Ensembl"/>
        </authorList>
    </citation>
    <scope>IDENTIFICATION</scope>
</reference>
<evidence type="ECO:0000313" key="10">
    <source>
        <dbReference type="Proteomes" id="UP000261660"/>
    </source>
</evidence>
<dbReference type="InterPro" id="IPR042123">
    <property type="entry name" value="Zip3/RNF212-like"/>
</dbReference>
<keyword evidence="2 5" id="KW-0863">Zinc-finger</keyword>
<feature type="domain" description="RING-type" evidence="8">
    <location>
        <begin position="36"/>
        <end position="75"/>
    </location>
</feature>
<protein>
    <submittedName>
        <fullName evidence="9">Probable E3 SUMO-protein ligase RNF212</fullName>
    </submittedName>
</protein>
<proteinExistence type="predicted"/>
<sequence length="308" mass="34401">MVKLTRINKDESKATSELLASVCFTGAFKMSYWMCCNACFLCPSAERKLAVTTCGHVICSVCFQKGNQGKCLICNAKCQISPLSDKSSSEVKALFTDINVVATKHFTEISKVIMFQARHQKRLLAHYQQRSEKLEDVLVKMKQEMQQMSKKLNEQSAYIAKLENSLQHHSSKVSSGPQMSHSSHTPQRHKPVLQILYNSPMSLSRHSSMANVAENMEVDGLFRKPNSAPRLSLISPPQDGRMGTIPHRSSDQNLMANYSTRSATVSRFRGAPMTPDVSYSHTSGWKSPIFKPVSSFRHSLSSLVFPPP</sequence>
<evidence type="ECO:0000256" key="5">
    <source>
        <dbReference type="PROSITE-ProRule" id="PRU00175"/>
    </source>
</evidence>
<evidence type="ECO:0000256" key="6">
    <source>
        <dbReference type="SAM" id="Coils"/>
    </source>
</evidence>
<evidence type="ECO:0000313" key="9">
    <source>
        <dbReference type="Ensembl" id="ENSLBEP00000020411.1"/>
    </source>
</evidence>
<feature type="region of interest" description="Disordered" evidence="7">
    <location>
        <begin position="166"/>
        <end position="189"/>
    </location>
</feature>
<dbReference type="GO" id="GO:0007131">
    <property type="term" value="P:reciprocal meiotic recombination"/>
    <property type="evidence" value="ECO:0007669"/>
    <property type="project" value="InterPro"/>
</dbReference>
<dbReference type="PROSITE" id="PS50089">
    <property type="entry name" value="ZF_RING_2"/>
    <property type="match status" value="1"/>
</dbReference>
<evidence type="ECO:0000256" key="4">
    <source>
        <dbReference type="ARBA" id="ARBA00023254"/>
    </source>
</evidence>
<accession>A0A3Q3FJD8</accession>
<evidence type="ECO:0000256" key="7">
    <source>
        <dbReference type="SAM" id="MobiDB-lite"/>
    </source>
</evidence>
<organism evidence="9 10">
    <name type="scientific">Labrus bergylta</name>
    <name type="common">ballan wrasse</name>
    <dbReference type="NCBI Taxonomy" id="56723"/>
    <lineage>
        <taxon>Eukaryota</taxon>
        <taxon>Metazoa</taxon>
        <taxon>Chordata</taxon>
        <taxon>Craniata</taxon>
        <taxon>Vertebrata</taxon>
        <taxon>Euteleostomi</taxon>
        <taxon>Actinopterygii</taxon>
        <taxon>Neopterygii</taxon>
        <taxon>Teleostei</taxon>
        <taxon>Neoteleostei</taxon>
        <taxon>Acanthomorphata</taxon>
        <taxon>Eupercaria</taxon>
        <taxon>Labriformes</taxon>
        <taxon>Labridae</taxon>
        <taxon>Labrus</taxon>
    </lineage>
</organism>
<keyword evidence="10" id="KW-1185">Reference proteome</keyword>
<name>A0A3Q3FJD8_9LABR</name>
<dbReference type="GO" id="GO:0007129">
    <property type="term" value="P:homologous chromosome pairing at meiosis"/>
    <property type="evidence" value="ECO:0007669"/>
    <property type="project" value="TreeGrafter"/>
</dbReference>
<dbReference type="GO" id="GO:0000795">
    <property type="term" value="C:synaptonemal complex"/>
    <property type="evidence" value="ECO:0007669"/>
    <property type="project" value="InterPro"/>
</dbReference>
<evidence type="ECO:0000259" key="8">
    <source>
        <dbReference type="PROSITE" id="PS50089"/>
    </source>
</evidence>
<keyword evidence="3" id="KW-0862">Zinc</keyword>
<dbReference type="InParanoid" id="A0A3Q3FJD8"/>
<evidence type="ECO:0000256" key="2">
    <source>
        <dbReference type="ARBA" id="ARBA00022771"/>
    </source>
</evidence>
<dbReference type="GeneTree" id="ENSGT00740000115581"/>
<dbReference type="PANTHER" id="PTHR22663:SF21">
    <property type="entry name" value="E3 SUMO-PROTEIN LIGASE RNF212-RELATED"/>
    <property type="match status" value="1"/>
</dbReference>
<dbReference type="PANTHER" id="PTHR22663">
    <property type="entry name" value="RING FINGER PROTEIN NARYA-RELATED"/>
    <property type="match status" value="1"/>
</dbReference>
<keyword evidence="4" id="KW-0469">Meiosis</keyword>
<dbReference type="GO" id="GO:0019789">
    <property type="term" value="F:SUMO transferase activity"/>
    <property type="evidence" value="ECO:0007669"/>
    <property type="project" value="InterPro"/>
</dbReference>
<evidence type="ECO:0000256" key="3">
    <source>
        <dbReference type="ARBA" id="ARBA00022833"/>
    </source>
</evidence>
<dbReference type="GO" id="GO:0016925">
    <property type="term" value="P:protein sumoylation"/>
    <property type="evidence" value="ECO:0007669"/>
    <property type="project" value="TreeGrafter"/>
</dbReference>
<keyword evidence="1" id="KW-0479">Metal-binding</keyword>
<dbReference type="GO" id="GO:0008270">
    <property type="term" value="F:zinc ion binding"/>
    <property type="evidence" value="ECO:0007669"/>
    <property type="project" value="UniProtKB-KW"/>
</dbReference>
<dbReference type="AlphaFoldDB" id="A0A3Q3FJD8"/>
<dbReference type="Pfam" id="PF14634">
    <property type="entry name" value="zf-RING_5"/>
    <property type="match status" value="1"/>
</dbReference>